<feature type="domain" description="SUEL-type lectin" evidence="3">
    <location>
        <begin position="161"/>
        <end position="251"/>
    </location>
</feature>
<dbReference type="GO" id="GO:0030246">
    <property type="term" value="F:carbohydrate binding"/>
    <property type="evidence" value="ECO:0007669"/>
    <property type="project" value="UniProtKB-KW"/>
</dbReference>
<dbReference type="RefSeq" id="XP_026126552.1">
    <property type="nucleotide sequence ID" value="XM_026270767.1"/>
</dbReference>
<accession>A0A6P6Q0G6</accession>
<proteinExistence type="predicted"/>
<dbReference type="CDD" id="cd22836">
    <property type="entry name" value="Gal_Rha_Lectin_RBL_rpt2"/>
    <property type="match status" value="1"/>
</dbReference>
<dbReference type="FunFam" id="2.60.120.740:FF:000001">
    <property type="entry name" value="Adhesion G protein-coupled receptor L2"/>
    <property type="match status" value="1"/>
</dbReference>
<dbReference type="AlphaFoldDB" id="A0A6P6Q0G6"/>
<sequence length="255" mass="28380">MYFLRSGMHILLLDSKTNCINMDQLISSFIHTFDDHRRIMFSLSVPLLTLVLLNSRLLISADTVVTCGGFVQRLSCDTGLISVQSATFVRTNSQICSAGRPQSQISNTWCLKNVPVIFKRCNGVRTCEFKAQGLAKPDPCFGTYKYYTTSYICISGETSVTCDGGYGDLKCEHGKIQINTANYGRTDKITCSEGRPSYQLQNTNCFSPNALDFVSKSCNGLEICKVYAKRMGLTDPCFGTYKYLAISYSCLHHTN</sequence>
<dbReference type="InterPro" id="IPR043159">
    <property type="entry name" value="Lectin_gal-bd_sf"/>
</dbReference>
<dbReference type="PROSITE" id="PS50228">
    <property type="entry name" value="SUEL_LECTIN"/>
    <property type="match status" value="1"/>
</dbReference>
<evidence type="ECO:0000256" key="2">
    <source>
        <dbReference type="ARBA" id="ARBA00022737"/>
    </source>
</evidence>
<keyword evidence="4" id="KW-1185">Reference proteome</keyword>
<evidence type="ECO:0000313" key="4">
    <source>
        <dbReference type="Proteomes" id="UP000515129"/>
    </source>
</evidence>
<keyword evidence="2" id="KW-0677">Repeat</keyword>
<keyword evidence="1" id="KW-0430">Lectin</keyword>
<dbReference type="GeneID" id="113107936"/>
<organism evidence="4 5">
    <name type="scientific">Carassius auratus</name>
    <name type="common">Goldfish</name>
    <dbReference type="NCBI Taxonomy" id="7957"/>
    <lineage>
        <taxon>Eukaryota</taxon>
        <taxon>Metazoa</taxon>
        <taxon>Chordata</taxon>
        <taxon>Craniata</taxon>
        <taxon>Vertebrata</taxon>
        <taxon>Euteleostomi</taxon>
        <taxon>Actinopterygii</taxon>
        <taxon>Neopterygii</taxon>
        <taxon>Teleostei</taxon>
        <taxon>Ostariophysi</taxon>
        <taxon>Cypriniformes</taxon>
        <taxon>Cyprinidae</taxon>
        <taxon>Cyprininae</taxon>
        <taxon>Carassius</taxon>
    </lineage>
</organism>
<dbReference type="Gene3D" id="2.60.120.740">
    <property type="match status" value="2"/>
</dbReference>
<evidence type="ECO:0000313" key="5">
    <source>
        <dbReference type="RefSeq" id="XP_026126552.1"/>
    </source>
</evidence>
<evidence type="ECO:0000259" key="3">
    <source>
        <dbReference type="PROSITE" id="PS50228"/>
    </source>
</evidence>
<dbReference type="InterPro" id="IPR000922">
    <property type="entry name" value="Lectin_gal-bd_dom"/>
</dbReference>
<dbReference type="KEGG" id="caua:113107936"/>
<name>A0A6P6Q0G6_CARAU</name>
<dbReference type="OrthoDB" id="1100386at2759"/>
<evidence type="ECO:0000256" key="1">
    <source>
        <dbReference type="ARBA" id="ARBA00022734"/>
    </source>
</evidence>
<gene>
    <name evidence="5" type="primary">LOC113107936</name>
</gene>
<reference evidence="5" key="1">
    <citation type="submission" date="2025-08" db="UniProtKB">
        <authorList>
            <consortium name="RefSeq"/>
        </authorList>
    </citation>
    <scope>IDENTIFICATION</scope>
    <source>
        <strain evidence="5">Wakin</strain>
        <tissue evidence="5">Muscle</tissue>
    </source>
</reference>
<dbReference type="PANTHER" id="PTHR46780">
    <property type="entry name" value="PROTEIN EVA-1"/>
    <property type="match status" value="1"/>
</dbReference>
<dbReference type="Proteomes" id="UP000515129">
    <property type="component" value="Chromosome 8"/>
</dbReference>
<dbReference type="Pfam" id="PF02140">
    <property type="entry name" value="SUEL_Lectin"/>
    <property type="match status" value="2"/>
</dbReference>
<protein>
    <submittedName>
        <fullName evidence="5">L-rhamnose-binding lectin CSL2-like</fullName>
    </submittedName>
</protein>